<feature type="region of interest" description="Disordered" evidence="1">
    <location>
        <begin position="1"/>
        <end position="26"/>
    </location>
</feature>
<sequence length="162" mass="17670">MAIASDRVERKQIGNSGRKSRSVVPSLPSHPLVITRLWIKFGLSCSRGLSRIPMLSPPHQPPRPICWTTYGVLNVRGLEFALTTMAPSTESQSRGCSLGAFDIYLSNLAAPHARRAGDRPRLGFKPRSRFHFRASPAEEEEQQTGDPVPASGLLGPGRSGNQ</sequence>
<evidence type="ECO:0000313" key="3">
    <source>
        <dbReference type="Proteomes" id="UP000008181"/>
    </source>
</evidence>
<dbReference type="HOGENOM" id="CLU_1636587_0_0_1"/>
<reference evidence="2 3" key="1">
    <citation type="journal article" date="2011" name="Nat. Biotechnol.">
        <title>Comparative genomic analysis of the thermophilic biomass-degrading fungi Myceliophthora thermophila and Thielavia terrestris.</title>
        <authorList>
            <person name="Berka R.M."/>
            <person name="Grigoriev I.V."/>
            <person name="Otillar R."/>
            <person name="Salamov A."/>
            <person name="Grimwood J."/>
            <person name="Reid I."/>
            <person name="Ishmael N."/>
            <person name="John T."/>
            <person name="Darmond C."/>
            <person name="Moisan M.-C."/>
            <person name="Henrissat B."/>
            <person name="Coutinho P.M."/>
            <person name="Lombard V."/>
            <person name="Natvig D.O."/>
            <person name="Lindquist E."/>
            <person name="Schmutz J."/>
            <person name="Lucas S."/>
            <person name="Harris P."/>
            <person name="Powlowski J."/>
            <person name="Bellemare A."/>
            <person name="Taylor D."/>
            <person name="Butler G."/>
            <person name="de Vries R.P."/>
            <person name="Allijn I.E."/>
            <person name="van den Brink J."/>
            <person name="Ushinsky S."/>
            <person name="Storms R."/>
            <person name="Powell A.J."/>
            <person name="Paulsen I.T."/>
            <person name="Elbourne L.D.H."/>
            <person name="Baker S.E."/>
            <person name="Magnuson J."/>
            <person name="LaBoissiere S."/>
            <person name="Clutterbuck A.J."/>
            <person name="Martinez D."/>
            <person name="Wogulis M."/>
            <person name="de Leon A.L."/>
            <person name="Rey M.W."/>
            <person name="Tsang A."/>
        </authorList>
    </citation>
    <scope>NUCLEOTIDE SEQUENCE [LARGE SCALE GENOMIC DNA]</scope>
    <source>
        <strain evidence="3">ATCC 38088 / NRRL 8126</strain>
    </source>
</reference>
<dbReference type="RefSeq" id="XP_003653461.1">
    <property type="nucleotide sequence ID" value="XM_003653413.1"/>
</dbReference>
<dbReference type="KEGG" id="ttt:THITE_2129071"/>
<evidence type="ECO:0000313" key="2">
    <source>
        <dbReference type="EMBL" id="AEO67125.1"/>
    </source>
</evidence>
<dbReference type="Proteomes" id="UP000008181">
    <property type="component" value="Chromosome 2"/>
</dbReference>
<proteinExistence type="predicted"/>
<feature type="compositionally biased region" description="Basic and acidic residues" evidence="1">
    <location>
        <begin position="1"/>
        <end position="12"/>
    </location>
</feature>
<accession>G2QYY6</accession>
<gene>
    <name evidence="2" type="ORF">THITE_2129071</name>
</gene>
<feature type="compositionally biased region" description="Basic residues" evidence="1">
    <location>
        <begin position="122"/>
        <end position="132"/>
    </location>
</feature>
<organism evidence="2 3">
    <name type="scientific">Thermothielavioides terrestris (strain ATCC 38088 / NRRL 8126)</name>
    <name type="common">Thielavia terrestris</name>
    <dbReference type="NCBI Taxonomy" id="578455"/>
    <lineage>
        <taxon>Eukaryota</taxon>
        <taxon>Fungi</taxon>
        <taxon>Dikarya</taxon>
        <taxon>Ascomycota</taxon>
        <taxon>Pezizomycotina</taxon>
        <taxon>Sordariomycetes</taxon>
        <taxon>Sordariomycetidae</taxon>
        <taxon>Sordariales</taxon>
        <taxon>Chaetomiaceae</taxon>
        <taxon>Thermothielavioides</taxon>
        <taxon>Thermothielavioides terrestris</taxon>
    </lineage>
</organism>
<name>G2QYY6_THETT</name>
<evidence type="ECO:0000256" key="1">
    <source>
        <dbReference type="SAM" id="MobiDB-lite"/>
    </source>
</evidence>
<dbReference type="GeneID" id="11516639"/>
<keyword evidence="3" id="KW-1185">Reference proteome</keyword>
<dbReference type="AlphaFoldDB" id="G2QYY6"/>
<protein>
    <submittedName>
        <fullName evidence="2">Uncharacterized protein</fullName>
    </submittedName>
</protein>
<feature type="region of interest" description="Disordered" evidence="1">
    <location>
        <begin position="116"/>
        <end position="162"/>
    </location>
</feature>
<dbReference type="EMBL" id="CP003010">
    <property type="protein sequence ID" value="AEO67125.1"/>
    <property type="molecule type" value="Genomic_DNA"/>
</dbReference>